<evidence type="ECO:0000256" key="1">
    <source>
        <dbReference type="SAM" id="Phobius"/>
    </source>
</evidence>
<dbReference type="EMBL" id="JAULSR010000001">
    <property type="protein sequence ID" value="KAK0637145.1"/>
    <property type="molecule type" value="Genomic_DNA"/>
</dbReference>
<protein>
    <recommendedName>
        <fullName evidence="5">Membrane-associated protein</fullName>
    </recommendedName>
</protein>
<evidence type="ECO:0000256" key="2">
    <source>
        <dbReference type="SAM" id="SignalP"/>
    </source>
</evidence>
<evidence type="ECO:0008006" key="5">
    <source>
        <dbReference type="Google" id="ProtNLM"/>
    </source>
</evidence>
<keyword evidence="1" id="KW-0472">Membrane</keyword>
<reference evidence="3" key="1">
    <citation type="submission" date="2023-06" db="EMBL/GenBank/DDBJ databases">
        <title>Genome-scale phylogeny and comparative genomics of the fungal order Sordariales.</title>
        <authorList>
            <consortium name="Lawrence Berkeley National Laboratory"/>
            <person name="Hensen N."/>
            <person name="Bonometti L."/>
            <person name="Westerberg I."/>
            <person name="Brannstrom I.O."/>
            <person name="Guillou S."/>
            <person name="Cros-Aarteil S."/>
            <person name="Calhoun S."/>
            <person name="Haridas S."/>
            <person name="Kuo A."/>
            <person name="Mondo S."/>
            <person name="Pangilinan J."/>
            <person name="Riley R."/>
            <person name="LaButti K."/>
            <person name="Andreopoulos B."/>
            <person name="Lipzen A."/>
            <person name="Chen C."/>
            <person name="Yanf M."/>
            <person name="Daum C."/>
            <person name="Ng V."/>
            <person name="Clum A."/>
            <person name="Steindorff A."/>
            <person name="Ohm R."/>
            <person name="Martin F."/>
            <person name="Silar P."/>
            <person name="Natvig D."/>
            <person name="Lalanne C."/>
            <person name="Gautier V."/>
            <person name="Ament-velasquez S.L."/>
            <person name="Kruys A."/>
            <person name="Hutchinson M.I."/>
            <person name="Powell A.J."/>
            <person name="Barry K."/>
            <person name="Miller A.N."/>
            <person name="Grigoriev I.V."/>
            <person name="Debuchy R."/>
            <person name="Gladieux P."/>
            <person name="Thoren M.H."/>
            <person name="Johannesson H."/>
        </authorList>
    </citation>
    <scope>NUCLEOTIDE SEQUENCE</scope>
    <source>
        <strain evidence="3">SMH3391-2</strain>
    </source>
</reference>
<name>A0AA40CG99_9PEZI</name>
<dbReference type="Proteomes" id="UP001174934">
    <property type="component" value="Unassembled WGS sequence"/>
</dbReference>
<feature type="signal peptide" evidence="2">
    <location>
        <begin position="1"/>
        <end position="26"/>
    </location>
</feature>
<sequence length="361" mass="37376">MRKRGVVPFGLLLGLLTCLTLSTAAAVVNDNDAATRVDSSDGIVVEQAREREPEQIRVWQQHRPEVMSKRRRVTNRGQHPISTPVLSIPTSLSKKTTAPFSSSAACPMTTAAAVVDFGIRRRDAALVTISSLSSALASANASAVLVSRDLASSVTKLQSSADDFAASASSALESASSALESASSAVAAAEESAASSVSSALARASAIRGSATSIIGQATNALIEVDTDLQAIHYEAMSVTRAAIAIVASIIGSSLLSLLGFYIFVCRRKARRKQAEEEQTVNDALDRAIVSYIVKEQDQDPSAANAVTRVNTSNSQMAEVVSSSAAADTAAVAAYTATGGDGAAMRCQEDAEHTVACEPGA</sequence>
<evidence type="ECO:0000313" key="4">
    <source>
        <dbReference type="Proteomes" id="UP001174934"/>
    </source>
</evidence>
<keyword evidence="2" id="KW-0732">Signal</keyword>
<keyword evidence="1" id="KW-1133">Transmembrane helix</keyword>
<feature type="transmembrane region" description="Helical" evidence="1">
    <location>
        <begin position="242"/>
        <end position="265"/>
    </location>
</feature>
<gene>
    <name evidence="3" type="ORF">B0T17DRAFT_613777</name>
</gene>
<evidence type="ECO:0000313" key="3">
    <source>
        <dbReference type="EMBL" id="KAK0637145.1"/>
    </source>
</evidence>
<keyword evidence="4" id="KW-1185">Reference proteome</keyword>
<organism evidence="3 4">
    <name type="scientific">Bombardia bombarda</name>
    <dbReference type="NCBI Taxonomy" id="252184"/>
    <lineage>
        <taxon>Eukaryota</taxon>
        <taxon>Fungi</taxon>
        <taxon>Dikarya</taxon>
        <taxon>Ascomycota</taxon>
        <taxon>Pezizomycotina</taxon>
        <taxon>Sordariomycetes</taxon>
        <taxon>Sordariomycetidae</taxon>
        <taxon>Sordariales</taxon>
        <taxon>Lasiosphaeriaceae</taxon>
        <taxon>Bombardia</taxon>
    </lineage>
</organism>
<keyword evidence="1" id="KW-0812">Transmembrane</keyword>
<dbReference type="AlphaFoldDB" id="A0AA40CG99"/>
<comment type="caution">
    <text evidence="3">The sequence shown here is derived from an EMBL/GenBank/DDBJ whole genome shotgun (WGS) entry which is preliminary data.</text>
</comment>
<accession>A0AA40CG99</accession>
<feature type="chain" id="PRO_5041355533" description="Membrane-associated protein" evidence="2">
    <location>
        <begin position="27"/>
        <end position="361"/>
    </location>
</feature>
<proteinExistence type="predicted"/>